<dbReference type="KEGG" id="msaa:QYS49_33250"/>
<dbReference type="Proteomes" id="UP001230496">
    <property type="component" value="Chromosome"/>
</dbReference>
<evidence type="ECO:0000313" key="1">
    <source>
        <dbReference type="EMBL" id="WMN12329.1"/>
    </source>
</evidence>
<accession>A0AA51REE8</accession>
<dbReference type="EMBL" id="CP129971">
    <property type="protein sequence ID" value="WMN12329.1"/>
    <property type="molecule type" value="Genomic_DNA"/>
</dbReference>
<protein>
    <submittedName>
        <fullName evidence="1">Uncharacterized protein</fullName>
    </submittedName>
</protein>
<evidence type="ECO:0000313" key="2">
    <source>
        <dbReference type="Proteomes" id="UP001230496"/>
    </source>
</evidence>
<proteinExistence type="predicted"/>
<organism evidence="1 2">
    <name type="scientific">Marivirga salinarum</name>
    <dbReference type="NCBI Taxonomy" id="3059078"/>
    <lineage>
        <taxon>Bacteria</taxon>
        <taxon>Pseudomonadati</taxon>
        <taxon>Bacteroidota</taxon>
        <taxon>Cytophagia</taxon>
        <taxon>Cytophagales</taxon>
        <taxon>Marivirgaceae</taxon>
        <taxon>Marivirga</taxon>
    </lineage>
</organism>
<keyword evidence="2" id="KW-1185">Reference proteome</keyword>
<sequence>MKFFLVISIFAFWWIPMNSPGKIGILKNTNSISLLQPKIAIPNSSKGSNGIATKRKMDHVGFQYRKHLIKKK</sequence>
<gene>
    <name evidence="1" type="ORF">QYS49_33250</name>
</gene>
<dbReference type="RefSeq" id="WP_308350304.1">
    <property type="nucleotide sequence ID" value="NZ_CP129971.1"/>
</dbReference>
<dbReference type="AlphaFoldDB" id="A0AA51REE8"/>
<name>A0AA51REE8_9BACT</name>
<reference evidence="1 2" key="1">
    <citation type="submission" date="2023-08" db="EMBL/GenBank/DDBJ databases">
        <title>Comparative genomics and taxonomic characterization of three novel marine species of genus Marivirga.</title>
        <authorList>
            <person name="Muhammad N."/>
            <person name="Kim S.-G."/>
        </authorList>
    </citation>
    <scope>NUCLEOTIDE SEQUENCE [LARGE SCALE GENOMIC DNA]</scope>
    <source>
        <strain evidence="1 2">BDSF4-3</strain>
    </source>
</reference>